<organism evidence="1 2">
    <name type="scientific">Hymenobacter aranciens</name>
    <dbReference type="NCBI Taxonomy" id="3063996"/>
    <lineage>
        <taxon>Bacteria</taxon>
        <taxon>Pseudomonadati</taxon>
        <taxon>Bacteroidota</taxon>
        <taxon>Cytophagia</taxon>
        <taxon>Cytophagales</taxon>
        <taxon>Hymenobacteraceae</taxon>
        <taxon>Hymenobacter</taxon>
    </lineage>
</organism>
<gene>
    <name evidence="1" type="ORF">Q5H93_02445</name>
</gene>
<evidence type="ECO:0000313" key="2">
    <source>
        <dbReference type="Proteomes" id="UP001176429"/>
    </source>
</evidence>
<dbReference type="Proteomes" id="UP001176429">
    <property type="component" value="Unassembled WGS sequence"/>
</dbReference>
<dbReference type="EMBL" id="JAUQSY010000002">
    <property type="protein sequence ID" value="MDO7873576.1"/>
    <property type="molecule type" value="Genomic_DNA"/>
</dbReference>
<comment type="caution">
    <text evidence="1">The sequence shown here is derived from an EMBL/GenBank/DDBJ whole genome shotgun (WGS) entry which is preliminary data.</text>
</comment>
<sequence length="242" mass="27606">MFTPNLTPEEFEAFLEKNHLFQDNKWTKGLDYTTAWNTCPNPHFLLALAPLNLIESTQISCHWARLVLHLANAGETKPRLAVEAAEFFLRGEITEKECQRAADEALDITASDKITGNIAYCAAHAAMQAITPYENYLYRISMSGAKAYGTFMVYKNNDFIEPIAHEASATTSREHYNRFLNNRTEYDDYGIVRSNWMEIADEASEGAKMLVYDKYESAYYLEMLKAQAGILRLYVEQPALKI</sequence>
<evidence type="ECO:0000313" key="1">
    <source>
        <dbReference type="EMBL" id="MDO7873576.1"/>
    </source>
</evidence>
<reference evidence="1" key="1">
    <citation type="submission" date="2023-07" db="EMBL/GenBank/DDBJ databases">
        <authorList>
            <person name="Kim M.K."/>
        </authorList>
    </citation>
    <scope>NUCLEOTIDE SEQUENCE</scope>
    <source>
        <strain evidence="1">ASUV-10-1</strain>
    </source>
</reference>
<name>A0ABT9B5M9_9BACT</name>
<protein>
    <submittedName>
        <fullName evidence="1">Uncharacterized protein</fullName>
    </submittedName>
</protein>
<accession>A0ABT9B5M9</accession>
<proteinExistence type="predicted"/>
<keyword evidence="2" id="KW-1185">Reference proteome</keyword>